<feature type="domain" description="Tryptophan synthase beta chain-like PALP" evidence="5">
    <location>
        <begin position="23"/>
        <end position="311"/>
    </location>
</feature>
<keyword evidence="4" id="KW-0456">Lyase</keyword>
<dbReference type="InterPro" id="IPR001926">
    <property type="entry name" value="TrpB-like_PALP"/>
</dbReference>
<name>A0A1M7GMA4_9HYPH</name>
<dbReference type="RefSeq" id="WP_073012396.1">
    <property type="nucleotide sequence ID" value="NZ_FRBW01000002.1"/>
</dbReference>
<evidence type="ECO:0000313" key="7">
    <source>
        <dbReference type="Proteomes" id="UP000186002"/>
    </source>
</evidence>
<dbReference type="SUPFAM" id="SSF53686">
    <property type="entry name" value="Tryptophan synthase beta subunit-like PLP-dependent enzymes"/>
    <property type="match status" value="1"/>
</dbReference>
<dbReference type="GO" id="GO:0004794">
    <property type="term" value="F:threonine deaminase activity"/>
    <property type="evidence" value="ECO:0007669"/>
    <property type="project" value="TreeGrafter"/>
</dbReference>
<keyword evidence="7" id="KW-1185">Reference proteome</keyword>
<evidence type="ECO:0000313" key="6">
    <source>
        <dbReference type="EMBL" id="SHM17400.1"/>
    </source>
</evidence>
<dbReference type="PANTHER" id="PTHR48078">
    <property type="entry name" value="THREONINE DEHYDRATASE, MITOCHONDRIAL-RELATED"/>
    <property type="match status" value="1"/>
</dbReference>
<evidence type="ECO:0000256" key="2">
    <source>
        <dbReference type="ARBA" id="ARBA00010869"/>
    </source>
</evidence>
<comment type="similarity">
    <text evidence="2">Belongs to the serine/threonine dehydratase family.</text>
</comment>
<dbReference type="GO" id="GO:0006567">
    <property type="term" value="P:L-threonine catabolic process"/>
    <property type="evidence" value="ECO:0007669"/>
    <property type="project" value="TreeGrafter"/>
</dbReference>
<reference evidence="6 7" key="1">
    <citation type="submission" date="2016-11" db="EMBL/GenBank/DDBJ databases">
        <authorList>
            <person name="Jaros S."/>
            <person name="Januszkiewicz K."/>
            <person name="Wedrychowicz H."/>
        </authorList>
    </citation>
    <scope>NUCLEOTIDE SEQUENCE [LARGE SCALE GENOMIC DNA]</scope>
    <source>
        <strain evidence="6 7">DSM 22153</strain>
    </source>
</reference>
<proteinExistence type="inferred from homology"/>
<protein>
    <submittedName>
        <fullName evidence="6">Threonine dehydratase</fullName>
    </submittedName>
</protein>
<evidence type="ECO:0000256" key="4">
    <source>
        <dbReference type="ARBA" id="ARBA00023239"/>
    </source>
</evidence>
<organism evidence="6 7">
    <name type="scientific">Roseibium suaedae</name>
    <dbReference type="NCBI Taxonomy" id="735517"/>
    <lineage>
        <taxon>Bacteria</taxon>
        <taxon>Pseudomonadati</taxon>
        <taxon>Pseudomonadota</taxon>
        <taxon>Alphaproteobacteria</taxon>
        <taxon>Hyphomicrobiales</taxon>
        <taxon>Stappiaceae</taxon>
        <taxon>Roseibium</taxon>
    </lineage>
</organism>
<evidence type="ECO:0000256" key="3">
    <source>
        <dbReference type="ARBA" id="ARBA00022898"/>
    </source>
</evidence>
<dbReference type="OrthoDB" id="9811476at2"/>
<dbReference type="STRING" id="735517.SAMN05444272_1966"/>
<dbReference type="PROSITE" id="PS00165">
    <property type="entry name" value="DEHYDRATASE_SER_THR"/>
    <property type="match status" value="1"/>
</dbReference>
<dbReference type="Pfam" id="PF00291">
    <property type="entry name" value="PALP"/>
    <property type="match status" value="1"/>
</dbReference>
<evidence type="ECO:0000256" key="1">
    <source>
        <dbReference type="ARBA" id="ARBA00001933"/>
    </source>
</evidence>
<dbReference type="AlphaFoldDB" id="A0A1M7GMA4"/>
<accession>A0A1M7GMA4</accession>
<gene>
    <name evidence="6" type="ORF">SAMN05444272_1966</name>
</gene>
<dbReference type="GO" id="GO:0006565">
    <property type="term" value="P:L-serine catabolic process"/>
    <property type="evidence" value="ECO:0007669"/>
    <property type="project" value="TreeGrafter"/>
</dbReference>
<dbReference type="GO" id="GO:0030170">
    <property type="term" value="F:pyridoxal phosphate binding"/>
    <property type="evidence" value="ECO:0007669"/>
    <property type="project" value="InterPro"/>
</dbReference>
<comment type="cofactor">
    <cofactor evidence="1">
        <name>pyridoxal 5'-phosphate</name>
        <dbReference type="ChEBI" id="CHEBI:597326"/>
    </cofactor>
</comment>
<dbReference type="PANTHER" id="PTHR48078:SF6">
    <property type="entry name" value="L-THREONINE DEHYDRATASE CATABOLIC TDCB"/>
    <property type="match status" value="1"/>
</dbReference>
<sequence length="323" mass="33368">MTLPVTFQDITDARARLNGVAVQTPLLRFPVLDALVGGTVLVKPENLQRTGSFKFRGAYNRLSQIPEADRAKGVVACSSGNHAQGVAEAARLLGMSATIVMPSDAPQMKLRRTRELGAELVTYDRDTDDRDAIAAELCAKTGATFVHPFNDTGVIAGQGTAGAELVEQAAALGLKPETVLAGASGGGLASGVAIALAASLPDARMVTVEPEGFDDLARSLDSGRLEQNQKTSGSICDALLSKAPGDLGLTILQALKARGVEVSDQEVLAAVAFAFTELKMVIEPGGAVGLAALLSRKVDVGKKIVGLVVTGGNADPDMLLRAV</sequence>
<dbReference type="GO" id="GO:0009097">
    <property type="term" value="P:isoleucine biosynthetic process"/>
    <property type="evidence" value="ECO:0007669"/>
    <property type="project" value="TreeGrafter"/>
</dbReference>
<dbReference type="InterPro" id="IPR000634">
    <property type="entry name" value="Ser/Thr_deHydtase_PyrdxlP-BS"/>
</dbReference>
<dbReference type="InterPro" id="IPR050147">
    <property type="entry name" value="Ser/Thr_Dehydratase"/>
</dbReference>
<dbReference type="Gene3D" id="3.40.50.1100">
    <property type="match status" value="2"/>
</dbReference>
<dbReference type="EMBL" id="FRBW01000002">
    <property type="protein sequence ID" value="SHM17400.1"/>
    <property type="molecule type" value="Genomic_DNA"/>
</dbReference>
<keyword evidence="3" id="KW-0663">Pyridoxal phosphate</keyword>
<dbReference type="CDD" id="cd01562">
    <property type="entry name" value="Thr-dehyd"/>
    <property type="match status" value="1"/>
</dbReference>
<dbReference type="Proteomes" id="UP000186002">
    <property type="component" value="Unassembled WGS sequence"/>
</dbReference>
<evidence type="ECO:0000259" key="5">
    <source>
        <dbReference type="Pfam" id="PF00291"/>
    </source>
</evidence>
<dbReference type="GO" id="GO:0003941">
    <property type="term" value="F:L-serine ammonia-lyase activity"/>
    <property type="evidence" value="ECO:0007669"/>
    <property type="project" value="TreeGrafter"/>
</dbReference>
<dbReference type="FunFam" id="3.40.50.1100:FF:000005">
    <property type="entry name" value="Threonine dehydratase catabolic"/>
    <property type="match status" value="1"/>
</dbReference>
<dbReference type="InterPro" id="IPR036052">
    <property type="entry name" value="TrpB-like_PALP_sf"/>
</dbReference>